<keyword evidence="1" id="KW-0489">Methyltransferase</keyword>
<evidence type="ECO:0000313" key="1">
    <source>
        <dbReference type="EMBL" id="MFC4497088.1"/>
    </source>
</evidence>
<dbReference type="PANTHER" id="PTHR43861">
    <property type="entry name" value="TRANS-ACONITATE 2-METHYLTRANSFERASE-RELATED"/>
    <property type="match status" value="1"/>
</dbReference>
<dbReference type="EMBL" id="JBHSFH010000014">
    <property type="protein sequence ID" value="MFC4497088.1"/>
    <property type="molecule type" value="Genomic_DNA"/>
</dbReference>
<evidence type="ECO:0000313" key="2">
    <source>
        <dbReference type="Proteomes" id="UP001595997"/>
    </source>
</evidence>
<accession>A0ABV9AEU5</accession>
<protein>
    <submittedName>
        <fullName evidence="1">Class I SAM-dependent methyltransferase</fullName>
    </submittedName>
</protein>
<reference evidence="2" key="1">
    <citation type="journal article" date="2019" name="Int. J. Syst. Evol. Microbiol.">
        <title>The Global Catalogue of Microorganisms (GCM) 10K type strain sequencing project: providing services to taxonomists for standard genome sequencing and annotation.</title>
        <authorList>
            <consortium name="The Broad Institute Genomics Platform"/>
            <consortium name="The Broad Institute Genome Sequencing Center for Infectious Disease"/>
            <person name="Wu L."/>
            <person name="Ma J."/>
        </authorList>
    </citation>
    <scope>NUCLEOTIDE SEQUENCE [LARGE SCALE GENOMIC DNA]</scope>
    <source>
        <strain evidence="2">CGMCC 4.7357</strain>
    </source>
</reference>
<sequence length="246" mass="25889">MTVLHGGGLKNAFDRASGAYDSLTSVNPGYHRHLRLAARGMLSGAQRAGGGAGMRVLDLGCGTGASTAAVLRAAPKARIVAADASAGMLERARAKEWNGNVTFVQAPAEALEDAGVHGPFDAVFAAYLVRNLSEPDTVLQRVRGLLRPGGRLAVHEYTLSGAVVHRAVWSAVCGGVIVPLGSLGPGGSRLYRHLWRSVLLFDTAGAFSRRLSAAGYEAVCCRAVRGWQRGIVHTFYAQRPGGERES</sequence>
<dbReference type="GO" id="GO:0008168">
    <property type="term" value="F:methyltransferase activity"/>
    <property type="evidence" value="ECO:0007669"/>
    <property type="project" value="UniProtKB-KW"/>
</dbReference>
<dbReference type="RefSeq" id="WP_386451558.1">
    <property type="nucleotide sequence ID" value="NZ_JBHSFH010000014.1"/>
</dbReference>
<keyword evidence="1" id="KW-0808">Transferase</keyword>
<organism evidence="1 2">
    <name type="scientific">Streptomyces ovatisporus</name>
    <dbReference type="NCBI Taxonomy" id="1128682"/>
    <lineage>
        <taxon>Bacteria</taxon>
        <taxon>Bacillati</taxon>
        <taxon>Actinomycetota</taxon>
        <taxon>Actinomycetes</taxon>
        <taxon>Kitasatosporales</taxon>
        <taxon>Streptomycetaceae</taxon>
        <taxon>Streptomyces</taxon>
    </lineage>
</organism>
<dbReference type="Pfam" id="PF01209">
    <property type="entry name" value="Ubie_methyltran"/>
    <property type="match status" value="1"/>
</dbReference>
<name>A0ABV9AEU5_9ACTN</name>
<dbReference type="InterPro" id="IPR029063">
    <property type="entry name" value="SAM-dependent_MTases_sf"/>
</dbReference>
<dbReference type="Gene3D" id="3.40.50.150">
    <property type="entry name" value="Vaccinia Virus protein VP39"/>
    <property type="match status" value="1"/>
</dbReference>
<comment type="caution">
    <text evidence="1">The sequence shown here is derived from an EMBL/GenBank/DDBJ whole genome shotgun (WGS) entry which is preliminary data.</text>
</comment>
<gene>
    <name evidence="1" type="ORF">ACFPA8_23440</name>
</gene>
<dbReference type="GO" id="GO:0032259">
    <property type="term" value="P:methylation"/>
    <property type="evidence" value="ECO:0007669"/>
    <property type="project" value="UniProtKB-KW"/>
</dbReference>
<keyword evidence="2" id="KW-1185">Reference proteome</keyword>
<proteinExistence type="predicted"/>
<dbReference type="PANTHER" id="PTHR43861:SF1">
    <property type="entry name" value="TRANS-ACONITATE 2-METHYLTRANSFERASE"/>
    <property type="match status" value="1"/>
</dbReference>
<dbReference type="Proteomes" id="UP001595997">
    <property type="component" value="Unassembled WGS sequence"/>
</dbReference>
<dbReference type="SUPFAM" id="SSF53335">
    <property type="entry name" value="S-adenosyl-L-methionine-dependent methyltransferases"/>
    <property type="match status" value="1"/>
</dbReference>
<dbReference type="CDD" id="cd02440">
    <property type="entry name" value="AdoMet_MTases"/>
    <property type="match status" value="1"/>
</dbReference>